<feature type="compositionally biased region" description="Low complexity" evidence="2">
    <location>
        <begin position="1818"/>
        <end position="1832"/>
    </location>
</feature>
<feature type="compositionally biased region" description="Pro residues" evidence="2">
    <location>
        <begin position="458"/>
        <end position="486"/>
    </location>
</feature>
<evidence type="ECO:0008006" key="6">
    <source>
        <dbReference type="Google" id="ProtNLM"/>
    </source>
</evidence>
<dbReference type="EMBL" id="CAUYUJ010016398">
    <property type="protein sequence ID" value="CAK0864836.1"/>
    <property type="molecule type" value="Genomic_DNA"/>
</dbReference>
<evidence type="ECO:0000313" key="4">
    <source>
        <dbReference type="EMBL" id="CAK0864836.1"/>
    </source>
</evidence>
<gene>
    <name evidence="4" type="ORF">PCOR1329_LOCUS52583</name>
</gene>
<dbReference type="PANTHER" id="PTHR24216">
    <property type="entry name" value="PAXILLIN-RELATED"/>
    <property type="match status" value="1"/>
</dbReference>
<dbReference type="Gene3D" id="1.10.150.130">
    <property type="match status" value="1"/>
</dbReference>
<sequence length="2744" mass="298058">MANESSCGANSSNVTNGSAGPPDDAGPTDNTGDGDGYDEHGNDEFPGVFILGDPVRRAGRFLFGPSWDTFILGGRIAFGVVLVLLCLTMCVWLMELIQRACAPLRAVAGFLRGVCCRKGQRTIPVTTADQINRDPQQVQLYGPGLEKEPPTNFYRDLKTALRAGNPRHVVFSVDGQVARVPLKWSDARTNAHGLIIDYDTVYGATSRRLRKDLERAATKRLHLCRKVGPCQECEPLKAHLQSYAVVAADAVVDLDDLAEHTPLGWCCVRTSRGIRGIPGCAWGLVRGAGGLCCLPCCCCPRRRRKPTTPAEEGPKPRDESDTEDEGIPCMAHRVGWRHAETGRVTLLAPRVQCGDKALEENTTLLTDDARVSPLTAGTQQEQAPLCAHHAALYQGMRRAQGCAKAKCNSLGYARRDGIMLCRPHYDESQQEKRREAQALQEARDAALSTTLAHAGPQGTPPQPPPPQHEGAAPGPPSPRPPQPPHGEAPRGGGSQSNPRLSIADLVSRLDGADGAPTSAVPSPPSGMECLREYLRDRELHPEEGDAGAQERLLNRYDWDQTQDVLKVLLRGAAEYERDGGRGLRTLEGEWRSQLRRLRDGYQEAVRPTLAPLAPQAPPGLTASIAHPFGGGAPTWGVGPAPATSPAAPRPLLPPGAPAASAPLPSLVGRGRTDLYHNLVGPILADGTRHAPPGERRAGVGGEIGPTGDSEMAAALKDIGLGIESLVKHNSESKSSKGTPQGLGREETALVFLARACNRFNVQVCPSYTGTSLYQAIKEAFVTSKGELSGLGWPTCVTSRLALGLAGLYFGARDQHSLLPHYLSVADFPKHSQEEHDNHLLRISGKEWLRKEQLEFMALTPDSDGNPLLRMPTCFKLDLEDAWFRKTILPHLERQHSRTLWRLTHKALKAPGDARGAGAEPGAEGSPRRAYPAGKRLPPREAAESVTHAPIDEVAKKPYCWGAATHCGCQRTAAECGHSHRPFKGTLQQQHWTVQAQLIRRGGLKGDKPIPPTEVDGRIKQLREAAREEAAQKVREGVARRGQAGRGAGDASGAPPRSIRWAPPEELVSFAPTAAENELTETLRGPDYNWERDVDPPGPDTARAVEDTTAESPEDVGRRREQIAKIASLPEVGPLEQCSHHLQSYVKGRLLHSSLRGEDITVEGVLDELVRGGPAALAEEAGDYLDQLRRAGGAHLGPGSGYAEVLQPTWPADGGCGIGKLLVAGLALETADYRDSIHVSPGLREALQLGDQELEERQCMVIHIAAGLLDIEATRGDAQAPDAAWPPPTTDTLALAADLREELWAGASEATRALGETPEKLDRAEREVRGYIHDVLHPHHNKDYRSLCAFPLEPLSNVIPNFIRVDSLGRVNFESVSGAAASPESPNCWLLIHRRHMRLIKLGPDIDRATLLADFAQHASTWGGSPPTDYVAMGWEVLLDQAKEWAPEAFTPQPRTCLCCKYIKNRQGDGARVAGDVAPLEPLNDDYTFLTIAGWGLQAWSPYCRKEHPIPESVTVYPWPFVENLTQGILAGVLPGGLRTSGCETTDEPRPPDDSARRVGDSGEARALIRRFALAYVAYAKAQPTGTVDAWRGAAARGEALVELAGSVEEGARALFKARSDLGLDNLKGIFDSDLDRHLAPDALLYLRDQAGHGVAARDTGIKVREECKPHQSAADVLDQCYEGSWKDVHAARVLVLPRRRRDLLQGVRSSPQGAVPKQNPDRTLSLEKRLIHDQRRVNETTDKTWHPPAAQPFHRQLARLIVWWSVKLPRIPILLSKLDVKGAFKLLWVDPQDVGTFATDLPWHPEACSAPRGPEEAPAPQTTDPDTQLDQQHAPGNSAWEGPFKFQSYILMDDLVLVEPALGMRPWTSRSLAEKTIEKLLGPAAVNQDKKHQEGYFSTNKIVWGLEYRTDEMQVAIPEPRLLKGAYLLSDTCYDSGYKGARLRDMQVLRGTGTSWMAAMPALATELRAVDAFLTPQADGILRPKVEPGAEEAAWQDLWDTCELLRLLLARPEVWGERFTVSMYTLLDVRERLALPGEAAKVVWVTTDATTSVAFGADWTEKIYLRQDLKDYKGMLGEALGDSDDSTVEIALGEAMAYIVLAGRQGPSVLRLLGGDAEDGRIALQLREARLKRRFREVPLATAPGRALEWGLGAGFFSKIWTGLGGTAHTAPIGEDPDPSAGPVWAILATLGPDPTGRSACKAARQAARLGAQRIALDAPRQLPLGEAARSLQEQGFTVSTEDLLATEVGELVARRRALLLGTRHVGDEQQAWTFDTLDLRRPIAPAVGPVLQPPSALPPDAWLLHARFEADPRMRRAEDRLLPVGVGHLWSDKGREVVYSTGGPLPTIQADWTTHPPPLIRDFKGPGHGVRRVTLEESWLAVGGTLEDFPTPQDDATAAHVTRLIAGDTGARLAGAIALWAGAALDWEASAGACFDLDAQAKEPGLVWQDMGGTQDEHDAARAAGASTLPEIARPPRKQKMPQLGLVSISAPEHLVDLAPDVPVFAEVQEWVHKKLASGLAHSTRTSYGEAWSKWLWWCTRRGIPPLFEGDSKRQVTEDEEELLRFIGYLGWLGKGNGTILSTLFALQGGHVRAGGGDPLVGKKRIKVLIDSLQKGGPKEERKLGVTPRMMIWLKKELSPTPPCQGERATRGPDFDSVVLRGALCTGFFYLCRAKEIVDSGGVDEQMCLRGVDVAFHDKEGGAAAPGVGSAAKALITFRKTKTDQRAFGACRTHHRAEAEVCP</sequence>
<name>A0ABN9UY12_9DINO</name>
<keyword evidence="5" id="KW-1185">Reference proteome</keyword>
<feature type="region of interest" description="Disordered" evidence="2">
    <location>
        <begin position="635"/>
        <end position="657"/>
    </location>
</feature>
<feature type="region of interest" description="Disordered" evidence="2">
    <location>
        <begin position="685"/>
        <end position="704"/>
    </location>
</feature>
<evidence type="ECO:0000256" key="3">
    <source>
        <dbReference type="SAM" id="Phobius"/>
    </source>
</evidence>
<evidence type="ECO:0000256" key="2">
    <source>
        <dbReference type="SAM" id="MobiDB-lite"/>
    </source>
</evidence>
<feature type="non-terminal residue" evidence="4">
    <location>
        <position position="2744"/>
    </location>
</feature>
<feature type="region of interest" description="Disordered" evidence="2">
    <location>
        <begin position="1"/>
        <end position="38"/>
    </location>
</feature>
<feature type="compositionally biased region" description="Basic and acidic residues" evidence="2">
    <location>
        <begin position="686"/>
        <end position="697"/>
    </location>
</feature>
<dbReference type="InterPro" id="IPR010998">
    <property type="entry name" value="Integrase_recombinase_N"/>
</dbReference>
<keyword evidence="3" id="KW-0812">Transmembrane</keyword>
<feature type="region of interest" description="Disordered" evidence="2">
    <location>
        <begin position="910"/>
        <end position="945"/>
    </location>
</feature>
<feature type="transmembrane region" description="Helical" evidence="3">
    <location>
        <begin position="70"/>
        <end position="94"/>
    </location>
</feature>
<keyword evidence="3" id="KW-0472">Membrane</keyword>
<feature type="region of interest" description="Disordered" evidence="2">
    <location>
        <begin position="1805"/>
        <end position="1837"/>
    </location>
</feature>
<feature type="region of interest" description="Disordered" evidence="2">
    <location>
        <begin position="1075"/>
        <end position="1116"/>
    </location>
</feature>
<reference evidence="4" key="1">
    <citation type="submission" date="2023-10" db="EMBL/GenBank/DDBJ databases">
        <authorList>
            <person name="Chen Y."/>
            <person name="Shah S."/>
            <person name="Dougan E. K."/>
            <person name="Thang M."/>
            <person name="Chan C."/>
        </authorList>
    </citation>
    <scope>NUCLEOTIDE SEQUENCE [LARGE SCALE GENOMIC DNA]</scope>
</reference>
<feature type="region of interest" description="Disordered" evidence="2">
    <location>
        <begin position="1026"/>
        <end position="1061"/>
    </location>
</feature>
<feature type="compositionally biased region" description="Basic and acidic residues" evidence="2">
    <location>
        <begin position="1026"/>
        <end position="1038"/>
    </location>
</feature>
<evidence type="ECO:0000256" key="1">
    <source>
        <dbReference type="ARBA" id="ARBA00023125"/>
    </source>
</evidence>
<feature type="region of interest" description="Disordered" evidence="2">
    <location>
        <begin position="304"/>
        <end position="325"/>
    </location>
</feature>
<feature type="region of interest" description="Disordered" evidence="2">
    <location>
        <begin position="1539"/>
        <end position="1560"/>
    </location>
</feature>
<keyword evidence="1" id="KW-0238">DNA-binding</keyword>
<protein>
    <recommendedName>
        <fullName evidence="6">Copia protein</fullName>
    </recommendedName>
</protein>
<comment type="caution">
    <text evidence="4">The sequence shown here is derived from an EMBL/GenBank/DDBJ whole genome shotgun (WGS) entry which is preliminary data.</text>
</comment>
<proteinExistence type="predicted"/>
<dbReference type="PANTHER" id="PTHR24216:SF65">
    <property type="entry name" value="PAXILLIN-LIKE PROTEIN 1"/>
    <property type="match status" value="1"/>
</dbReference>
<accession>A0ABN9UY12</accession>
<evidence type="ECO:0000313" key="5">
    <source>
        <dbReference type="Proteomes" id="UP001189429"/>
    </source>
</evidence>
<feature type="compositionally biased region" description="Polar residues" evidence="2">
    <location>
        <begin position="1"/>
        <end position="18"/>
    </location>
</feature>
<feature type="compositionally biased region" description="Low complexity" evidence="2">
    <location>
        <begin position="910"/>
        <end position="924"/>
    </location>
</feature>
<feature type="compositionally biased region" description="Basic and acidic residues" evidence="2">
    <location>
        <begin position="1546"/>
        <end position="1560"/>
    </location>
</feature>
<feature type="region of interest" description="Disordered" evidence="2">
    <location>
        <begin position="452"/>
        <end position="499"/>
    </location>
</feature>
<keyword evidence="3" id="KW-1133">Transmembrane helix</keyword>
<dbReference type="Proteomes" id="UP001189429">
    <property type="component" value="Unassembled WGS sequence"/>
</dbReference>
<organism evidence="4 5">
    <name type="scientific">Prorocentrum cordatum</name>
    <dbReference type="NCBI Taxonomy" id="2364126"/>
    <lineage>
        <taxon>Eukaryota</taxon>
        <taxon>Sar</taxon>
        <taxon>Alveolata</taxon>
        <taxon>Dinophyceae</taxon>
        <taxon>Prorocentrales</taxon>
        <taxon>Prorocentraceae</taxon>
        <taxon>Prorocentrum</taxon>
    </lineage>
</organism>
<feature type="compositionally biased region" description="Pro residues" evidence="2">
    <location>
        <begin position="647"/>
        <end position="656"/>
    </location>
</feature>